<organism evidence="1">
    <name type="scientific">hydrothermal vent metagenome</name>
    <dbReference type="NCBI Taxonomy" id="652676"/>
    <lineage>
        <taxon>unclassified sequences</taxon>
        <taxon>metagenomes</taxon>
        <taxon>ecological metagenomes</taxon>
    </lineage>
</organism>
<dbReference type="GO" id="GO:0016811">
    <property type="term" value="F:hydrolase activity, acting on carbon-nitrogen (but not peptide) bonds, in linear amides"/>
    <property type="evidence" value="ECO:0007669"/>
    <property type="project" value="TreeGrafter"/>
</dbReference>
<dbReference type="AlphaFoldDB" id="A0A160V771"/>
<reference evidence="1" key="1">
    <citation type="submission" date="2015-10" db="EMBL/GenBank/DDBJ databases">
        <authorList>
            <person name="Gilbert D.G."/>
        </authorList>
    </citation>
    <scope>NUCLEOTIDE SEQUENCE</scope>
</reference>
<dbReference type="InterPro" id="IPR003737">
    <property type="entry name" value="GlcNAc_PI_deacetylase-related"/>
</dbReference>
<dbReference type="EMBL" id="FAXA01000116">
    <property type="protein sequence ID" value="CUV01694.1"/>
    <property type="molecule type" value="Genomic_DNA"/>
</dbReference>
<dbReference type="PANTHER" id="PTHR12993:SF11">
    <property type="entry name" value="N-ACETYLGLUCOSAMINYL-PHOSPHATIDYLINOSITOL DE-N-ACETYLASE"/>
    <property type="match status" value="1"/>
</dbReference>
<sequence>MPNLRLLALFAHPDDEAFPVGGLLARNVAEGRRVRLVTTTLGEEGEIRQEGSATKDTLGEVRRFELACAVRALRLESHALLEYRDSGMAGWEANSHPRAYINAPDDVIVERFVREIREFKPQVVLTFEPGGLYGHPDHIAVCKHATQAFDLASDPTAFPDQISGGLTPHAPQRLFYSARPKGFRLEWAQKLRAAGEDWPLPTPEQLVHGNPPEEIHLSLDVSDQLETKMACIICHRTQVAPAWPYHRVPREVAEWVLGREYYIRARPDVSPGETVPDDIFGRISPD</sequence>
<dbReference type="Gene3D" id="3.40.50.10320">
    <property type="entry name" value="LmbE-like"/>
    <property type="match status" value="1"/>
</dbReference>
<name>A0A160V771_9ZZZZ</name>
<dbReference type="Pfam" id="PF02585">
    <property type="entry name" value="PIG-L"/>
    <property type="match status" value="1"/>
</dbReference>
<dbReference type="InterPro" id="IPR024078">
    <property type="entry name" value="LmbE-like_dom_sf"/>
</dbReference>
<proteinExistence type="predicted"/>
<protein>
    <submittedName>
        <fullName evidence="1">N-acetyl-1-D-myo-inosityl-2-amino-2-deoxy-alpha-D-glucopyranoside deacetylase MshB</fullName>
    </submittedName>
</protein>
<accession>A0A160V771</accession>
<evidence type="ECO:0000313" key="1">
    <source>
        <dbReference type="EMBL" id="CUV01694.1"/>
    </source>
</evidence>
<dbReference type="SUPFAM" id="SSF102588">
    <property type="entry name" value="LmbE-like"/>
    <property type="match status" value="1"/>
</dbReference>
<dbReference type="PANTHER" id="PTHR12993">
    <property type="entry name" value="N-ACETYLGLUCOSAMINYL-PHOSPHATIDYLINOSITOL DE-N-ACETYLASE-RELATED"/>
    <property type="match status" value="1"/>
</dbReference>
<gene>
    <name evidence="1" type="ORF">MGWOODY_Clf2575</name>
</gene>